<evidence type="ECO:0000256" key="1">
    <source>
        <dbReference type="SAM" id="Phobius"/>
    </source>
</evidence>
<evidence type="ECO:0000313" key="3">
    <source>
        <dbReference type="Proteomes" id="UP001144673"/>
    </source>
</evidence>
<keyword evidence="1" id="KW-0812">Transmembrane</keyword>
<dbReference type="Proteomes" id="UP001144673">
    <property type="component" value="Chromosome 1"/>
</dbReference>
<reference evidence="2" key="1">
    <citation type="journal article" date="2023" name="Access Microbiol">
        <title>De-novo genome assembly for Akanthomyces muscarius, a biocontrol agent of insect agricultural pests.</title>
        <authorList>
            <person name="Erdos Z."/>
            <person name="Studholme D.J."/>
            <person name="Raymond B."/>
            <person name="Sharma M."/>
        </authorList>
    </citation>
    <scope>NUCLEOTIDE SEQUENCE</scope>
    <source>
        <strain evidence="2">Ve6</strain>
    </source>
</reference>
<keyword evidence="3" id="KW-1185">Reference proteome</keyword>
<sequence>MWKRIHAATIYSCLTWGGNTLQLGLTALYMLFPGGPELVGNWTILRVTTLNLGMHGVAYATVAPRRWDLDARIVFLSLFTLVVWMLIIPIRYCRARRVRAKNLDSEIIERQAPTSSIIFSNIYRTPGKKFRRYLRPSFFSSCARTAMEAPPYPDEHSSPAQIPRYLAHLLVTRRGMKRLQANLIASR</sequence>
<dbReference type="AlphaFoldDB" id="A0A9W8QMA2"/>
<accession>A0A9W8QMA2</accession>
<dbReference type="GeneID" id="80892108"/>
<evidence type="ECO:0000313" key="2">
    <source>
        <dbReference type="EMBL" id="KAJ4163206.1"/>
    </source>
</evidence>
<feature type="transmembrane region" description="Helical" evidence="1">
    <location>
        <begin position="7"/>
        <end position="32"/>
    </location>
</feature>
<protein>
    <submittedName>
        <fullName evidence="2">Uncharacterized protein</fullName>
    </submittedName>
</protein>
<keyword evidence="1" id="KW-0472">Membrane</keyword>
<dbReference type="KEGG" id="amus:LMH87_004949"/>
<organism evidence="2 3">
    <name type="scientific">Akanthomyces muscarius</name>
    <name type="common">Entomopathogenic fungus</name>
    <name type="synonym">Lecanicillium muscarium</name>
    <dbReference type="NCBI Taxonomy" id="2231603"/>
    <lineage>
        <taxon>Eukaryota</taxon>
        <taxon>Fungi</taxon>
        <taxon>Dikarya</taxon>
        <taxon>Ascomycota</taxon>
        <taxon>Pezizomycotina</taxon>
        <taxon>Sordariomycetes</taxon>
        <taxon>Hypocreomycetidae</taxon>
        <taxon>Hypocreales</taxon>
        <taxon>Cordycipitaceae</taxon>
        <taxon>Akanthomyces</taxon>
    </lineage>
</organism>
<dbReference type="EMBL" id="JAJHUN010000001">
    <property type="protein sequence ID" value="KAJ4163206.1"/>
    <property type="molecule type" value="Genomic_DNA"/>
</dbReference>
<name>A0A9W8QMA2_AKAMU</name>
<comment type="caution">
    <text evidence="2">The sequence shown here is derived from an EMBL/GenBank/DDBJ whole genome shotgun (WGS) entry which is preliminary data.</text>
</comment>
<feature type="transmembrane region" description="Helical" evidence="1">
    <location>
        <begin position="73"/>
        <end position="93"/>
    </location>
</feature>
<keyword evidence="1" id="KW-1133">Transmembrane helix</keyword>
<proteinExistence type="predicted"/>
<dbReference type="RefSeq" id="XP_056058121.1">
    <property type="nucleotide sequence ID" value="XM_056202580.1"/>
</dbReference>
<gene>
    <name evidence="2" type="ORF">LMH87_004949</name>
</gene>